<dbReference type="RefSeq" id="XP_005780807.1">
    <property type="nucleotide sequence ID" value="XM_005780750.1"/>
</dbReference>
<accession>A0A0D3JXZ3</accession>
<evidence type="ECO:0008006" key="4">
    <source>
        <dbReference type="Google" id="ProtNLM"/>
    </source>
</evidence>
<dbReference type="KEGG" id="ehx:EMIHUDRAFT_204226"/>
<reference evidence="3" key="1">
    <citation type="journal article" date="2013" name="Nature">
        <title>Pan genome of the phytoplankton Emiliania underpins its global distribution.</title>
        <authorList>
            <person name="Read B.A."/>
            <person name="Kegel J."/>
            <person name="Klute M.J."/>
            <person name="Kuo A."/>
            <person name="Lefebvre S.C."/>
            <person name="Maumus F."/>
            <person name="Mayer C."/>
            <person name="Miller J."/>
            <person name="Monier A."/>
            <person name="Salamov A."/>
            <person name="Young J."/>
            <person name="Aguilar M."/>
            <person name="Claverie J.M."/>
            <person name="Frickenhaus S."/>
            <person name="Gonzalez K."/>
            <person name="Herman E.K."/>
            <person name="Lin Y.C."/>
            <person name="Napier J."/>
            <person name="Ogata H."/>
            <person name="Sarno A.F."/>
            <person name="Shmutz J."/>
            <person name="Schroeder D."/>
            <person name="de Vargas C."/>
            <person name="Verret F."/>
            <person name="von Dassow P."/>
            <person name="Valentin K."/>
            <person name="Van de Peer Y."/>
            <person name="Wheeler G."/>
            <person name="Dacks J.B."/>
            <person name="Delwiche C.F."/>
            <person name="Dyhrman S.T."/>
            <person name="Glockner G."/>
            <person name="John U."/>
            <person name="Richards T."/>
            <person name="Worden A.Z."/>
            <person name="Zhang X."/>
            <person name="Grigoriev I.V."/>
            <person name="Allen A.E."/>
            <person name="Bidle K."/>
            <person name="Borodovsky M."/>
            <person name="Bowler C."/>
            <person name="Brownlee C."/>
            <person name="Cock J.M."/>
            <person name="Elias M."/>
            <person name="Gladyshev V.N."/>
            <person name="Groth M."/>
            <person name="Guda C."/>
            <person name="Hadaegh A."/>
            <person name="Iglesias-Rodriguez M.D."/>
            <person name="Jenkins J."/>
            <person name="Jones B.M."/>
            <person name="Lawson T."/>
            <person name="Leese F."/>
            <person name="Lindquist E."/>
            <person name="Lobanov A."/>
            <person name="Lomsadze A."/>
            <person name="Malik S.B."/>
            <person name="Marsh M.E."/>
            <person name="Mackinder L."/>
            <person name="Mock T."/>
            <person name="Mueller-Roeber B."/>
            <person name="Pagarete A."/>
            <person name="Parker M."/>
            <person name="Probert I."/>
            <person name="Quesneville H."/>
            <person name="Raines C."/>
            <person name="Rensing S.A."/>
            <person name="Riano-Pachon D.M."/>
            <person name="Richier S."/>
            <person name="Rokitta S."/>
            <person name="Shiraiwa Y."/>
            <person name="Soanes D.M."/>
            <person name="van der Giezen M."/>
            <person name="Wahlund T.M."/>
            <person name="Williams B."/>
            <person name="Wilson W."/>
            <person name="Wolfe G."/>
            <person name="Wurch L.L."/>
        </authorList>
    </citation>
    <scope>NUCLEOTIDE SEQUENCE</scope>
</reference>
<dbReference type="GeneID" id="17273924"/>
<keyword evidence="3" id="KW-1185">Reference proteome</keyword>
<sequence length="346" mass="37346">MDLAEAQAAASSEGLVLVRCAGCASGFKGVYANGGGYRGCYQDQSSRPRGTRKLPTVGSAVEAALQLSRKLRWTAACTCRVCAPPPPSPAARDEATVVAAATQAGLTLASSEGLSLSFNSTSRRSADFAAGRATWSQDEMVDALLQTADGRAFGGREAKSLFGGFLSEEAAWEGDEQASWFDIHPHRGPGGRLIPSGTYHCTHRTSDGTCCAFALEGIPLYGNFEHCMYYKFGEPALAMTREMEAHEKSHLKEMPLTREECDEACFNLTCQGYERMYELEVADNESGFAGVWVHRAGKKRYHVGEASGTFATAHEAALARAKARTKARQQQAQHEVRSSREATRVP</sequence>
<evidence type="ECO:0000313" key="2">
    <source>
        <dbReference type="EnsemblProtists" id="EOD28378"/>
    </source>
</evidence>
<evidence type="ECO:0000256" key="1">
    <source>
        <dbReference type="SAM" id="MobiDB-lite"/>
    </source>
</evidence>
<dbReference type="HOGENOM" id="CLU_654601_0_0_1"/>
<dbReference type="Proteomes" id="UP000013827">
    <property type="component" value="Unassembled WGS sequence"/>
</dbReference>
<feature type="compositionally biased region" description="Basic and acidic residues" evidence="1">
    <location>
        <begin position="334"/>
        <end position="346"/>
    </location>
</feature>
<dbReference type="PaxDb" id="2903-EOD28378"/>
<proteinExistence type="predicted"/>
<dbReference type="EnsemblProtists" id="EOD28378">
    <property type="protein sequence ID" value="EOD28378"/>
    <property type="gene ID" value="EMIHUDRAFT_204226"/>
</dbReference>
<reference evidence="2" key="2">
    <citation type="submission" date="2024-10" db="UniProtKB">
        <authorList>
            <consortium name="EnsemblProtists"/>
        </authorList>
    </citation>
    <scope>IDENTIFICATION</scope>
</reference>
<dbReference type="AlphaFoldDB" id="A0A0D3JXZ3"/>
<feature type="region of interest" description="Disordered" evidence="1">
    <location>
        <begin position="322"/>
        <end position="346"/>
    </location>
</feature>
<evidence type="ECO:0000313" key="3">
    <source>
        <dbReference type="Proteomes" id="UP000013827"/>
    </source>
</evidence>
<organism evidence="2 3">
    <name type="scientific">Emiliania huxleyi (strain CCMP1516)</name>
    <dbReference type="NCBI Taxonomy" id="280463"/>
    <lineage>
        <taxon>Eukaryota</taxon>
        <taxon>Haptista</taxon>
        <taxon>Haptophyta</taxon>
        <taxon>Prymnesiophyceae</taxon>
        <taxon>Isochrysidales</taxon>
        <taxon>Noelaerhabdaceae</taxon>
        <taxon>Emiliania</taxon>
    </lineage>
</organism>
<protein>
    <recommendedName>
        <fullName evidence="4">Apple domain-containing protein</fullName>
    </recommendedName>
</protein>
<name>A0A0D3JXZ3_EMIH1</name>